<proteinExistence type="predicted"/>
<dbReference type="EMBL" id="QWET01000014">
    <property type="protein sequence ID" value="RIH64047.1"/>
    <property type="molecule type" value="Genomic_DNA"/>
</dbReference>
<dbReference type="RefSeq" id="WP_119351108.1">
    <property type="nucleotide sequence ID" value="NZ_QWET01000014.1"/>
</dbReference>
<name>A0A399CXG1_9BACT</name>
<keyword evidence="2" id="KW-1185">Reference proteome</keyword>
<accession>A0A399CXG1</accession>
<evidence type="ECO:0000313" key="1">
    <source>
        <dbReference type="EMBL" id="RIH64047.1"/>
    </source>
</evidence>
<gene>
    <name evidence="1" type="ORF">D1164_17095</name>
</gene>
<dbReference type="AlphaFoldDB" id="A0A399CXG1"/>
<evidence type="ECO:0000313" key="2">
    <source>
        <dbReference type="Proteomes" id="UP000266441"/>
    </source>
</evidence>
<dbReference type="Proteomes" id="UP000266441">
    <property type="component" value="Unassembled WGS sequence"/>
</dbReference>
<reference evidence="1 2" key="1">
    <citation type="journal article" date="2015" name="Int. J. Syst. Evol. Microbiol.">
        <title>Mariniphaga sediminis sp. nov., isolated from coastal sediment.</title>
        <authorList>
            <person name="Wang F.Q."/>
            <person name="Shen Q.Y."/>
            <person name="Chen G.J."/>
            <person name="Du Z.J."/>
        </authorList>
    </citation>
    <scope>NUCLEOTIDE SEQUENCE [LARGE SCALE GENOMIC DNA]</scope>
    <source>
        <strain evidence="1 2">SY21</strain>
    </source>
</reference>
<comment type="caution">
    <text evidence="1">The sequence shown here is derived from an EMBL/GenBank/DDBJ whole genome shotgun (WGS) entry which is preliminary data.</text>
</comment>
<organism evidence="1 2">
    <name type="scientific">Mariniphaga sediminis</name>
    <dbReference type="NCBI Taxonomy" id="1628158"/>
    <lineage>
        <taxon>Bacteria</taxon>
        <taxon>Pseudomonadati</taxon>
        <taxon>Bacteroidota</taxon>
        <taxon>Bacteroidia</taxon>
        <taxon>Marinilabiliales</taxon>
        <taxon>Prolixibacteraceae</taxon>
        <taxon>Mariniphaga</taxon>
    </lineage>
</organism>
<sequence length="190" mass="20335">MKFLSAILLLIFIALVPVFTTGQERQADHKVNIEIPEVALLGLVSDEASQVNFTVTAPNEAGSPVDFSNASQNNGVWINYTSIIRSQNHRRKVMAMVQGEIPAGVHLFVEASEATGVGKGMLGKPVGKVALSGQATEVISDIGSCFTGKGSSNGHLLSYELEADNSANDFVTLEHSQTTLHVVYTLTDYN</sequence>
<protein>
    <submittedName>
        <fullName evidence="1">Uncharacterized protein</fullName>
    </submittedName>
</protein>
<dbReference type="OrthoDB" id="1120212at2"/>